<feature type="non-terminal residue" evidence="2">
    <location>
        <position position="65"/>
    </location>
</feature>
<keyword evidence="1" id="KW-0732">Signal</keyword>
<name>A0A6V7HCK8_9HYME</name>
<feature type="signal peptide" evidence="1">
    <location>
        <begin position="1"/>
        <end position="17"/>
    </location>
</feature>
<protein>
    <recommendedName>
        <fullName evidence="4">Secreted protein</fullName>
    </recommendedName>
</protein>
<keyword evidence="3" id="KW-1185">Reference proteome</keyword>
<feature type="chain" id="PRO_5028113939" description="Secreted protein" evidence="1">
    <location>
        <begin position="18"/>
        <end position="65"/>
    </location>
</feature>
<sequence length="65" mass="7666">FLLLLFLFASSRRNILIEATYRRNCYSRFLFTRHYHYYSAISAISTMDDINRCDKYSASAILGNT</sequence>
<dbReference type="EMBL" id="CAJDYZ010010374">
    <property type="protein sequence ID" value="CAD1477965.1"/>
    <property type="molecule type" value="Genomic_DNA"/>
</dbReference>
<dbReference type="Proteomes" id="UP000752696">
    <property type="component" value="Unassembled WGS sequence"/>
</dbReference>
<accession>A0A6V7HCK8</accession>
<evidence type="ECO:0008006" key="4">
    <source>
        <dbReference type="Google" id="ProtNLM"/>
    </source>
</evidence>
<organism evidence="2 3">
    <name type="scientific">Heterotrigona itama</name>
    <dbReference type="NCBI Taxonomy" id="395501"/>
    <lineage>
        <taxon>Eukaryota</taxon>
        <taxon>Metazoa</taxon>
        <taxon>Ecdysozoa</taxon>
        <taxon>Arthropoda</taxon>
        <taxon>Hexapoda</taxon>
        <taxon>Insecta</taxon>
        <taxon>Pterygota</taxon>
        <taxon>Neoptera</taxon>
        <taxon>Endopterygota</taxon>
        <taxon>Hymenoptera</taxon>
        <taxon>Apocrita</taxon>
        <taxon>Aculeata</taxon>
        <taxon>Apoidea</taxon>
        <taxon>Anthophila</taxon>
        <taxon>Apidae</taxon>
        <taxon>Heterotrigona</taxon>
    </lineage>
</organism>
<evidence type="ECO:0000256" key="1">
    <source>
        <dbReference type="SAM" id="SignalP"/>
    </source>
</evidence>
<comment type="caution">
    <text evidence="2">The sequence shown here is derived from an EMBL/GenBank/DDBJ whole genome shotgun (WGS) entry which is preliminary data.</text>
</comment>
<reference evidence="2" key="1">
    <citation type="submission" date="2020-07" db="EMBL/GenBank/DDBJ databases">
        <authorList>
            <person name="Nazaruddin N."/>
        </authorList>
    </citation>
    <scope>NUCLEOTIDE SEQUENCE</scope>
</reference>
<proteinExistence type="predicted"/>
<evidence type="ECO:0000313" key="2">
    <source>
        <dbReference type="EMBL" id="CAD1477965.1"/>
    </source>
</evidence>
<feature type="non-terminal residue" evidence="2">
    <location>
        <position position="1"/>
    </location>
</feature>
<evidence type="ECO:0000313" key="3">
    <source>
        <dbReference type="Proteomes" id="UP000752696"/>
    </source>
</evidence>
<dbReference type="AlphaFoldDB" id="A0A6V7HCK8"/>
<gene>
    <name evidence="2" type="ORF">MHI_LOCUS765309</name>
</gene>